<comment type="catalytic activity">
    <reaction evidence="1">
        <text>Preferential cleavage: Arg-|-Xaa, Lys-|-Xaa.</text>
        <dbReference type="EC" id="3.4.21.10"/>
    </reaction>
</comment>
<evidence type="ECO:0000259" key="10">
    <source>
        <dbReference type="PROSITE" id="PS50240"/>
    </source>
</evidence>
<evidence type="ECO:0000256" key="9">
    <source>
        <dbReference type="SAM" id="SignalP"/>
    </source>
</evidence>
<protein>
    <recommendedName>
        <fullName evidence="3">Acrosin</fullName>
        <ecNumber evidence="2">3.4.21.10</ecNumber>
    </recommendedName>
</protein>
<dbReference type="AlphaFoldDB" id="A0A6P7ZA72"/>
<evidence type="ECO:0000256" key="8">
    <source>
        <dbReference type="RuleBase" id="RU363034"/>
    </source>
</evidence>
<organism evidence="11 12">
    <name type="scientific">Microcaecilia unicolor</name>
    <dbReference type="NCBI Taxonomy" id="1415580"/>
    <lineage>
        <taxon>Eukaryota</taxon>
        <taxon>Metazoa</taxon>
        <taxon>Chordata</taxon>
        <taxon>Craniata</taxon>
        <taxon>Vertebrata</taxon>
        <taxon>Euteleostomi</taxon>
        <taxon>Amphibia</taxon>
        <taxon>Gymnophiona</taxon>
        <taxon>Siphonopidae</taxon>
        <taxon>Microcaecilia</taxon>
    </lineage>
</organism>
<dbReference type="FunCoup" id="A0A6P7ZA72">
    <property type="interactions" value="89"/>
</dbReference>
<evidence type="ECO:0000256" key="5">
    <source>
        <dbReference type="ARBA" id="ARBA00022801"/>
    </source>
</evidence>
<feature type="chain" id="PRO_5027686528" description="Acrosin" evidence="9">
    <location>
        <begin position="22"/>
        <end position="352"/>
    </location>
</feature>
<evidence type="ECO:0000256" key="4">
    <source>
        <dbReference type="ARBA" id="ARBA00022670"/>
    </source>
</evidence>
<gene>
    <name evidence="12" type="primary">LOC115479025</name>
</gene>
<dbReference type="RefSeq" id="XP_030072594.1">
    <property type="nucleotide sequence ID" value="XM_030216734.1"/>
</dbReference>
<dbReference type="Pfam" id="PF00089">
    <property type="entry name" value="Trypsin"/>
    <property type="match status" value="1"/>
</dbReference>
<dbReference type="PROSITE" id="PS00135">
    <property type="entry name" value="TRYPSIN_SER"/>
    <property type="match status" value="1"/>
</dbReference>
<dbReference type="SMART" id="SM00020">
    <property type="entry name" value="Tryp_SPc"/>
    <property type="match status" value="1"/>
</dbReference>
<dbReference type="InterPro" id="IPR018114">
    <property type="entry name" value="TRYPSIN_HIS"/>
</dbReference>
<dbReference type="PROSITE" id="PS50240">
    <property type="entry name" value="TRYPSIN_DOM"/>
    <property type="match status" value="1"/>
</dbReference>
<evidence type="ECO:0000313" key="11">
    <source>
        <dbReference type="Proteomes" id="UP000515156"/>
    </source>
</evidence>
<sequence length="352" mass="38828">MGGSPVPIALLPLMFLPTSFSFIPQQCGQRPLVTDFGNMRIIGGVNAQPGAWPWLVSIQIPSRKGHRHSCGGSLINNHWVLTAAHCFRNMKGSSPSWKLLIGAYQLSDLDDNVQIRHIKSFLIHEKYSPHTEANDIALILLNAPVEYNYVTQPACLPNSEMLVSEFFPCYISGWGITEDNTLKTADILQEARVNQIDIEVCNSSSWYDGVIGVFNLCAGYEEGGVDSCQGDSGGPLMCEDPITSKYYVIGITSWGRDCASAQSPGVYSSTQYYLEWILQKIGAIVMRQDDTEDDLDRDTENSSVNTNEKTEVTISCNKKAKDNDVTTITISIKPGSTDYKIQTADHRAKKTA</sequence>
<dbReference type="Gene3D" id="2.40.10.10">
    <property type="entry name" value="Trypsin-like serine proteases"/>
    <property type="match status" value="2"/>
</dbReference>
<keyword evidence="4 8" id="KW-0645">Protease</keyword>
<dbReference type="CDD" id="cd00190">
    <property type="entry name" value="Tryp_SPc"/>
    <property type="match status" value="1"/>
</dbReference>
<evidence type="ECO:0000256" key="1">
    <source>
        <dbReference type="ARBA" id="ARBA00001656"/>
    </source>
</evidence>
<dbReference type="InterPro" id="IPR009003">
    <property type="entry name" value="Peptidase_S1_PA"/>
</dbReference>
<dbReference type="InterPro" id="IPR043504">
    <property type="entry name" value="Peptidase_S1_PA_chymotrypsin"/>
</dbReference>
<dbReference type="Proteomes" id="UP000515156">
    <property type="component" value="Chromosome 10"/>
</dbReference>
<dbReference type="KEGG" id="muo:115479025"/>
<dbReference type="OrthoDB" id="6339452at2759"/>
<dbReference type="InParanoid" id="A0A6P7ZA72"/>
<dbReference type="PANTHER" id="PTHR24252:SF8">
    <property type="entry name" value="ACROSIN"/>
    <property type="match status" value="1"/>
</dbReference>
<keyword evidence="5 8" id="KW-0378">Hydrolase</keyword>
<dbReference type="PANTHER" id="PTHR24252">
    <property type="entry name" value="ACROSIN-RELATED"/>
    <property type="match status" value="1"/>
</dbReference>
<keyword evidence="7" id="KW-1015">Disulfide bond</keyword>
<dbReference type="GO" id="GO:0006508">
    <property type="term" value="P:proteolysis"/>
    <property type="evidence" value="ECO:0007669"/>
    <property type="project" value="UniProtKB-KW"/>
</dbReference>
<dbReference type="SUPFAM" id="SSF50494">
    <property type="entry name" value="Trypsin-like serine proteases"/>
    <property type="match status" value="1"/>
</dbReference>
<dbReference type="GeneID" id="115479025"/>
<feature type="domain" description="Peptidase S1" evidence="10">
    <location>
        <begin position="41"/>
        <end position="282"/>
    </location>
</feature>
<dbReference type="PROSITE" id="PS00134">
    <property type="entry name" value="TRYPSIN_HIS"/>
    <property type="match status" value="1"/>
</dbReference>
<proteinExistence type="predicted"/>
<keyword evidence="9" id="KW-0732">Signal</keyword>
<keyword evidence="11" id="KW-1185">Reference proteome</keyword>
<dbReference type="PRINTS" id="PR00722">
    <property type="entry name" value="CHYMOTRYPSIN"/>
</dbReference>
<dbReference type="FunFam" id="2.40.10.10:FF:000003">
    <property type="entry name" value="Transmembrane serine protease 3"/>
    <property type="match status" value="1"/>
</dbReference>
<dbReference type="InterPro" id="IPR033116">
    <property type="entry name" value="TRYPSIN_SER"/>
</dbReference>
<accession>A0A6P7ZA72</accession>
<evidence type="ECO:0000256" key="3">
    <source>
        <dbReference type="ARBA" id="ARBA00017161"/>
    </source>
</evidence>
<dbReference type="InterPro" id="IPR001254">
    <property type="entry name" value="Trypsin_dom"/>
</dbReference>
<name>A0A6P7ZA72_9AMPH</name>
<evidence type="ECO:0000313" key="12">
    <source>
        <dbReference type="RefSeq" id="XP_030072594.1"/>
    </source>
</evidence>
<evidence type="ECO:0000256" key="7">
    <source>
        <dbReference type="ARBA" id="ARBA00023157"/>
    </source>
</evidence>
<feature type="signal peptide" evidence="9">
    <location>
        <begin position="1"/>
        <end position="21"/>
    </location>
</feature>
<evidence type="ECO:0000256" key="2">
    <source>
        <dbReference type="ARBA" id="ARBA00012050"/>
    </source>
</evidence>
<reference evidence="12" key="1">
    <citation type="submission" date="2025-08" db="UniProtKB">
        <authorList>
            <consortium name="RefSeq"/>
        </authorList>
    </citation>
    <scope>IDENTIFICATION</scope>
</reference>
<dbReference type="EC" id="3.4.21.10" evidence="2"/>
<dbReference type="GO" id="GO:0007340">
    <property type="term" value="P:acrosome reaction"/>
    <property type="evidence" value="ECO:0007669"/>
    <property type="project" value="TreeGrafter"/>
</dbReference>
<dbReference type="GO" id="GO:0004252">
    <property type="term" value="F:serine-type endopeptidase activity"/>
    <property type="evidence" value="ECO:0007669"/>
    <property type="project" value="InterPro"/>
</dbReference>
<keyword evidence="6 8" id="KW-0720">Serine protease</keyword>
<evidence type="ECO:0000256" key="6">
    <source>
        <dbReference type="ARBA" id="ARBA00022825"/>
    </source>
</evidence>
<dbReference type="InterPro" id="IPR001314">
    <property type="entry name" value="Peptidase_S1A"/>
</dbReference>